<protein>
    <recommendedName>
        <fullName evidence="6">RNA polymerase sigma factor</fullName>
    </recommendedName>
</protein>
<evidence type="ECO:0000256" key="6">
    <source>
        <dbReference type="RuleBase" id="RU000716"/>
    </source>
</evidence>
<dbReference type="InterPro" id="IPR013249">
    <property type="entry name" value="RNA_pol_sigma70_r4_t2"/>
</dbReference>
<dbReference type="GO" id="GO:0006352">
    <property type="term" value="P:DNA-templated transcription initiation"/>
    <property type="evidence" value="ECO:0007669"/>
    <property type="project" value="InterPro"/>
</dbReference>
<dbReference type="Gene3D" id="1.10.1740.10">
    <property type="match status" value="1"/>
</dbReference>
<evidence type="ECO:0000256" key="2">
    <source>
        <dbReference type="ARBA" id="ARBA00023015"/>
    </source>
</evidence>
<dbReference type="InterPro" id="IPR036388">
    <property type="entry name" value="WH-like_DNA-bd_sf"/>
</dbReference>
<keyword evidence="4 6" id="KW-0238">DNA-binding</keyword>
<evidence type="ECO:0000259" key="8">
    <source>
        <dbReference type="Pfam" id="PF08281"/>
    </source>
</evidence>
<dbReference type="PANTHER" id="PTHR43133:SF62">
    <property type="entry name" value="RNA POLYMERASE SIGMA FACTOR SIGZ"/>
    <property type="match status" value="1"/>
</dbReference>
<evidence type="ECO:0000256" key="1">
    <source>
        <dbReference type="ARBA" id="ARBA00010641"/>
    </source>
</evidence>
<dbReference type="InterPro" id="IPR000838">
    <property type="entry name" value="RNA_pol_sigma70_ECF_CS"/>
</dbReference>
<dbReference type="Proteomes" id="UP000287756">
    <property type="component" value="Chromosome"/>
</dbReference>
<sequence>MTKGDQKLYHQMLHGDKQALEEIYEKYEKLLYSFAIKLSGDSQLAEEVLQEVFIKIWTKKAVYEEGKGKFSSWIVTITRYTCIDLIRKRKKNTVAFEEERDEVHQETPSTENLAEWREEGASVRQAVKKLSNEQRQMVDCFYFKGMAHREIAEQCELPLGTVKGRLRLALKHLRKELHQIREKGGIHDA</sequence>
<evidence type="ECO:0000256" key="5">
    <source>
        <dbReference type="ARBA" id="ARBA00023163"/>
    </source>
</evidence>
<dbReference type="GO" id="GO:0003677">
    <property type="term" value="F:DNA binding"/>
    <property type="evidence" value="ECO:0007669"/>
    <property type="project" value="UniProtKB-KW"/>
</dbReference>
<dbReference type="Pfam" id="PF04542">
    <property type="entry name" value="Sigma70_r2"/>
    <property type="match status" value="1"/>
</dbReference>
<comment type="similarity">
    <text evidence="1 6">Belongs to the sigma-70 factor family. ECF subfamily.</text>
</comment>
<evidence type="ECO:0000259" key="7">
    <source>
        <dbReference type="Pfam" id="PF04542"/>
    </source>
</evidence>
<dbReference type="SUPFAM" id="SSF88659">
    <property type="entry name" value="Sigma3 and sigma4 domains of RNA polymerase sigma factors"/>
    <property type="match status" value="1"/>
</dbReference>
<feature type="domain" description="RNA polymerase sigma factor 70 region 4 type 2" evidence="8">
    <location>
        <begin position="123"/>
        <end position="173"/>
    </location>
</feature>
<dbReference type="OrthoDB" id="9784272at2"/>
<dbReference type="PROSITE" id="PS01063">
    <property type="entry name" value="SIGMA70_ECF"/>
    <property type="match status" value="1"/>
</dbReference>
<name>A0A410M9I1_9BACI</name>
<feature type="domain" description="RNA polymerase sigma-70 region 2" evidence="7">
    <location>
        <begin position="23"/>
        <end position="91"/>
    </location>
</feature>
<organism evidence="9 10">
    <name type="scientific">Halobacillus litoralis</name>
    <dbReference type="NCBI Taxonomy" id="45668"/>
    <lineage>
        <taxon>Bacteria</taxon>
        <taxon>Bacillati</taxon>
        <taxon>Bacillota</taxon>
        <taxon>Bacilli</taxon>
        <taxon>Bacillales</taxon>
        <taxon>Bacillaceae</taxon>
        <taxon>Halobacillus</taxon>
    </lineage>
</organism>
<dbReference type="RefSeq" id="WP_128523081.1">
    <property type="nucleotide sequence ID" value="NZ_CANLVY010000003.1"/>
</dbReference>
<dbReference type="NCBIfam" id="TIGR02937">
    <property type="entry name" value="sigma70-ECF"/>
    <property type="match status" value="1"/>
</dbReference>
<evidence type="ECO:0000313" key="9">
    <source>
        <dbReference type="EMBL" id="QAS51333.1"/>
    </source>
</evidence>
<proteinExistence type="inferred from homology"/>
<dbReference type="PANTHER" id="PTHR43133">
    <property type="entry name" value="RNA POLYMERASE ECF-TYPE SIGMA FACTO"/>
    <property type="match status" value="1"/>
</dbReference>
<dbReference type="AlphaFoldDB" id="A0A410M9I1"/>
<dbReference type="SUPFAM" id="SSF88946">
    <property type="entry name" value="Sigma2 domain of RNA polymerase sigma factors"/>
    <property type="match status" value="1"/>
</dbReference>
<keyword evidence="2 6" id="KW-0805">Transcription regulation</keyword>
<dbReference type="GO" id="GO:0006950">
    <property type="term" value="P:response to stress"/>
    <property type="evidence" value="ECO:0007669"/>
    <property type="project" value="UniProtKB-ARBA"/>
</dbReference>
<dbReference type="EMBL" id="CP026118">
    <property type="protein sequence ID" value="QAS51333.1"/>
    <property type="molecule type" value="Genomic_DNA"/>
</dbReference>
<dbReference type="Gene3D" id="1.10.10.10">
    <property type="entry name" value="Winged helix-like DNA-binding domain superfamily/Winged helix DNA-binding domain"/>
    <property type="match status" value="1"/>
</dbReference>
<evidence type="ECO:0000256" key="4">
    <source>
        <dbReference type="ARBA" id="ARBA00023125"/>
    </source>
</evidence>
<dbReference type="InterPro" id="IPR039425">
    <property type="entry name" value="RNA_pol_sigma-70-like"/>
</dbReference>
<dbReference type="GO" id="GO:0016987">
    <property type="term" value="F:sigma factor activity"/>
    <property type="evidence" value="ECO:0007669"/>
    <property type="project" value="UniProtKB-KW"/>
</dbReference>
<evidence type="ECO:0000256" key="3">
    <source>
        <dbReference type="ARBA" id="ARBA00023082"/>
    </source>
</evidence>
<dbReference type="InterPro" id="IPR013324">
    <property type="entry name" value="RNA_pol_sigma_r3/r4-like"/>
</dbReference>
<keyword evidence="5 6" id="KW-0804">Transcription</keyword>
<reference evidence="9 10" key="1">
    <citation type="submission" date="2018-01" db="EMBL/GenBank/DDBJ databases">
        <title>The whole genome sequencing and assembly of Halobacillus litoralis ERB031 strain.</title>
        <authorList>
            <person name="Lee S.-J."/>
            <person name="Park M.-K."/>
            <person name="Kim J.-Y."/>
            <person name="Lee Y.-J."/>
            <person name="Yi H."/>
            <person name="Bahn Y.-S."/>
            <person name="Kim J.F."/>
            <person name="Lee D.-W."/>
        </authorList>
    </citation>
    <scope>NUCLEOTIDE SEQUENCE [LARGE SCALE GENOMIC DNA]</scope>
    <source>
        <strain evidence="9 10">ERB 031</strain>
    </source>
</reference>
<dbReference type="InterPro" id="IPR007627">
    <property type="entry name" value="RNA_pol_sigma70_r2"/>
</dbReference>
<accession>A0A410M9I1</accession>
<gene>
    <name evidence="9" type="ORF">HLI_03445</name>
</gene>
<dbReference type="Pfam" id="PF08281">
    <property type="entry name" value="Sigma70_r4_2"/>
    <property type="match status" value="1"/>
</dbReference>
<dbReference type="KEGG" id="hli:HLI_03445"/>
<keyword evidence="3 6" id="KW-0731">Sigma factor</keyword>
<dbReference type="InterPro" id="IPR013325">
    <property type="entry name" value="RNA_pol_sigma_r2"/>
</dbReference>
<dbReference type="InterPro" id="IPR014284">
    <property type="entry name" value="RNA_pol_sigma-70_dom"/>
</dbReference>
<evidence type="ECO:0000313" key="10">
    <source>
        <dbReference type="Proteomes" id="UP000287756"/>
    </source>
</evidence>